<dbReference type="PANTHER" id="PTHR23508">
    <property type="entry name" value="CARBOXYLIC ACID TRANSPORTER PROTEIN HOMOLOG"/>
    <property type="match status" value="1"/>
</dbReference>
<dbReference type="PANTHER" id="PTHR23508:SF10">
    <property type="entry name" value="CARBOXYLIC ACID TRANSPORTER PROTEIN HOMOLOG"/>
    <property type="match status" value="1"/>
</dbReference>
<keyword evidence="2 5" id="KW-0812">Transmembrane</keyword>
<dbReference type="RefSeq" id="WP_085277409.1">
    <property type="nucleotide sequence ID" value="NZ_FXAG01000021.1"/>
</dbReference>
<name>A0A1Y6C425_9NEIS</name>
<feature type="transmembrane region" description="Helical" evidence="5">
    <location>
        <begin position="298"/>
        <end position="317"/>
    </location>
</feature>
<feature type="transmembrane region" description="Helical" evidence="5">
    <location>
        <begin position="409"/>
        <end position="434"/>
    </location>
</feature>
<evidence type="ECO:0000313" key="8">
    <source>
        <dbReference type="Proteomes" id="UP000192920"/>
    </source>
</evidence>
<dbReference type="InterPro" id="IPR020846">
    <property type="entry name" value="MFS_dom"/>
</dbReference>
<feature type="transmembrane region" description="Helical" evidence="5">
    <location>
        <begin position="24"/>
        <end position="48"/>
    </location>
</feature>
<dbReference type="GO" id="GO:0005886">
    <property type="term" value="C:plasma membrane"/>
    <property type="evidence" value="ECO:0007669"/>
    <property type="project" value="TreeGrafter"/>
</dbReference>
<organism evidence="7 8">
    <name type="scientific">Pseudogulbenkiania subflava DSM 22618</name>
    <dbReference type="NCBI Taxonomy" id="1123014"/>
    <lineage>
        <taxon>Bacteria</taxon>
        <taxon>Pseudomonadati</taxon>
        <taxon>Pseudomonadota</taxon>
        <taxon>Betaproteobacteria</taxon>
        <taxon>Neisseriales</taxon>
        <taxon>Chromobacteriaceae</taxon>
        <taxon>Pseudogulbenkiania</taxon>
    </lineage>
</organism>
<feature type="transmembrane region" description="Helical" evidence="5">
    <location>
        <begin position="149"/>
        <end position="171"/>
    </location>
</feature>
<dbReference type="PROSITE" id="PS00217">
    <property type="entry name" value="SUGAR_TRANSPORT_2"/>
    <property type="match status" value="1"/>
</dbReference>
<keyword evidence="3 5" id="KW-1133">Transmembrane helix</keyword>
<feature type="transmembrane region" description="Helical" evidence="5">
    <location>
        <begin position="60"/>
        <end position="83"/>
    </location>
</feature>
<comment type="subcellular location">
    <subcellularLocation>
        <location evidence="1">Membrane</location>
        <topology evidence="1">Multi-pass membrane protein</topology>
    </subcellularLocation>
</comment>
<feature type="transmembrane region" description="Helical" evidence="5">
    <location>
        <begin position="177"/>
        <end position="197"/>
    </location>
</feature>
<proteinExistence type="predicted"/>
<accession>A0A1Y6C425</accession>
<dbReference type="PROSITE" id="PS50850">
    <property type="entry name" value="MFS"/>
    <property type="match status" value="1"/>
</dbReference>
<protein>
    <submittedName>
        <fullName evidence="7">MFS transporter, AAHS family, 4-hydroxybenzoate transporter</fullName>
    </submittedName>
</protein>
<feature type="transmembrane region" description="Helical" evidence="5">
    <location>
        <begin position="90"/>
        <end position="110"/>
    </location>
</feature>
<dbReference type="GO" id="GO:0046943">
    <property type="term" value="F:carboxylic acid transmembrane transporter activity"/>
    <property type="evidence" value="ECO:0007669"/>
    <property type="project" value="TreeGrafter"/>
</dbReference>
<feature type="transmembrane region" description="Helical" evidence="5">
    <location>
        <begin position="116"/>
        <end position="137"/>
    </location>
</feature>
<sequence length="456" mass="48249">MTVSTAIDVRALINDRAIGLCQKLVVLLGFCIIALDGFDVAIMGFIAPQLKQEWGVTNQMLGPVLSAALAGLAIGALVAGPLADRFGRKVVLVCSVFFFGVWTLATAASTDITHLIVFRFLTGLGLGAAMPNVGTLVSEYAPDRSRSFLVTVVFCGFTVGAAGGGFLAAWMIPNFGWASVLVLGGVLPLLVAPILFFKLPESVRFLVTKQAPAEQIRKVVDRLAPGVVNEHSTFVMSSAPVAVPNESPIKIVLSKQYKFGSLMLWLGYFSALFLVYLMGSWMPTLVKESGYSVSDAAVVTAFFQLGGPLGSLFLGWCMDRTNPHKLLALAYLFGGAMLYLLGLVASHFALVVLLSFVIGFCFNGANTGMNALSASFFPVEARATGSSWMHGIGRWGAVLSAFGGAQMLAWGWSFAQVFGALSVPAALTALAILAKGMHGARQRQAAARDVALYAGK</sequence>
<dbReference type="PROSITE" id="PS00216">
    <property type="entry name" value="SUGAR_TRANSPORT_1"/>
    <property type="match status" value="1"/>
</dbReference>
<reference evidence="8" key="1">
    <citation type="submission" date="2017-04" db="EMBL/GenBank/DDBJ databases">
        <authorList>
            <person name="Varghese N."/>
            <person name="Submissions S."/>
        </authorList>
    </citation>
    <scope>NUCLEOTIDE SEQUENCE [LARGE SCALE GENOMIC DNA]</scope>
    <source>
        <strain evidence="8">DSM 22618</strain>
    </source>
</reference>
<feature type="transmembrane region" description="Helical" evidence="5">
    <location>
        <begin position="329"/>
        <end position="360"/>
    </location>
</feature>
<evidence type="ECO:0000256" key="1">
    <source>
        <dbReference type="ARBA" id="ARBA00004141"/>
    </source>
</evidence>
<dbReference type="Pfam" id="PF07690">
    <property type="entry name" value="MFS_1"/>
    <property type="match status" value="1"/>
</dbReference>
<dbReference type="EMBL" id="FXAG01000021">
    <property type="protein sequence ID" value="SMF44486.1"/>
    <property type="molecule type" value="Genomic_DNA"/>
</dbReference>
<dbReference type="InterPro" id="IPR011701">
    <property type="entry name" value="MFS"/>
</dbReference>
<evidence type="ECO:0000259" key="6">
    <source>
        <dbReference type="PROSITE" id="PS50850"/>
    </source>
</evidence>
<evidence type="ECO:0000256" key="5">
    <source>
        <dbReference type="SAM" id="Phobius"/>
    </source>
</evidence>
<dbReference type="STRING" id="1123014.SAMN02745746_03310"/>
<keyword evidence="8" id="KW-1185">Reference proteome</keyword>
<evidence type="ECO:0000256" key="3">
    <source>
        <dbReference type="ARBA" id="ARBA00022989"/>
    </source>
</evidence>
<evidence type="ECO:0000313" key="7">
    <source>
        <dbReference type="EMBL" id="SMF44486.1"/>
    </source>
</evidence>
<dbReference type="InterPro" id="IPR036259">
    <property type="entry name" value="MFS_trans_sf"/>
</dbReference>
<dbReference type="CDD" id="cd17365">
    <property type="entry name" value="MFS_PcaK_like"/>
    <property type="match status" value="1"/>
</dbReference>
<gene>
    <name evidence="7" type="ORF">SAMN02745746_03310</name>
</gene>
<dbReference type="SUPFAM" id="SSF103473">
    <property type="entry name" value="MFS general substrate transporter"/>
    <property type="match status" value="1"/>
</dbReference>
<dbReference type="AlphaFoldDB" id="A0A1Y6C425"/>
<dbReference type="Proteomes" id="UP000192920">
    <property type="component" value="Unassembled WGS sequence"/>
</dbReference>
<feature type="transmembrane region" description="Helical" evidence="5">
    <location>
        <begin position="259"/>
        <end position="278"/>
    </location>
</feature>
<dbReference type="InterPro" id="IPR005829">
    <property type="entry name" value="Sugar_transporter_CS"/>
</dbReference>
<evidence type="ECO:0000256" key="4">
    <source>
        <dbReference type="ARBA" id="ARBA00023136"/>
    </source>
</evidence>
<evidence type="ECO:0000256" key="2">
    <source>
        <dbReference type="ARBA" id="ARBA00022692"/>
    </source>
</evidence>
<keyword evidence="4 5" id="KW-0472">Membrane</keyword>
<feature type="domain" description="Major facilitator superfamily (MFS) profile" evidence="6">
    <location>
        <begin position="25"/>
        <end position="437"/>
    </location>
</feature>
<dbReference type="Gene3D" id="1.20.1250.20">
    <property type="entry name" value="MFS general substrate transporter like domains"/>
    <property type="match status" value="1"/>
</dbReference>